<feature type="region of interest" description="Disordered" evidence="1">
    <location>
        <begin position="1"/>
        <end position="33"/>
    </location>
</feature>
<name>A0A0G1XU49_9BACT</name>
<organism evidence="2 3">
    <name type="scientific">Candidatus Uhrbacteria bacterium GW2011_GWC2_53_7</name>
    <dbReference type="NCBI Taxonomy" id="1618986"/>
    <lineage>
        <taxon>Bacteria</taxon>
        <taxon>Candidatus Uhriibacteriota</taxon>
    </lineage>
</organism>
<feature type="compositionally biased region" description="Polar residues" evidence="1">
    <location>
        <begin position="23"/>
        <end position="33"/>
    </location>
</feature>
<feature type="compositionally biased region" description="Low complexity" evidence="1">
    <location>
        <begin position="64"/>
        <end position="74"/>
    </location>
</feature>
<reference evidence="2 3" key="1">
    <citation type="journal article" date="2015" name="Nature">
        <title>rRNA introns, odd ribosomes, and small enigmatic genomes across a large radiation of phyla.</title>
        <authorList>
            <person name="Brown C.T."/>
            <person name="Hug L.A."/>
            <person name="Thomas B.C."/>
            <person name="Sharon I."/>
            <person name="Castelle C.J."/>
            <person name="Singh A."/>
            <person name="Wilkins M.J."/>
            <person name="Williams K.H."/>
            <person name="Banfield J.F."/>
        </authorList>
    </citation>
    <scope>NUCLEOTIDE SEQUENCE [LARGE SCALE GENOMIC DNA]</scope>
</reference>
<evidence type="ECO:0000313" key="3">
    <source>
        <dbReference type="Proteomes" id="UP000033865"/>
    </source>
</evidence>
<protein>
    <submittedName>
        <fullName evidence="2">Uncharacterized protein</fullName>
    </submittedName>
</protein>
<dbReference type="EMBL" id="LCRN01000062">
    <property type="protein sequence ID" value="KKW34693.1"/>
    <property type="molecule type" value="Genomic_DNA"/>
</dbReference>
<dbReference type="AlphaFoldDB" id="A0A0G1XU49"/>
<proteinExistence type="predicted"/>
<feature type="region of interest" description="Disordered" evidence="1">
    <location>
        <begin position="57"/>
        <end position="99"/>
    </location>
</feature>
<evidence type="ECO:0000256" key="1">
    <source>
        <dbReference type="SAM" id="MobiDB-lite"/>
    </source>
</evidence>
<accession>A0A0G1XU49</accession>
<comment type="caution">
    <text evidence="2">The sequence shown here is derived from an EMBL/GenBank/DDBJ whole genome shotgun (WGS) entry which is preliminary data.</text>
</comment>
<sequence length="99" mass="10423">MKLKDKVALITGGGRGISDESKNVTGKTPSSASRLRKKCFSCFESLSMNGKSRMISRAAPFAPSSGSGQALSSSKGERSVFPQPASGRSKSETFKPTFS</sequence>
<evidence type="ECO:0000313" key="2">
    <source>
        <dbReference type="EMBL" id="KKW34693.1"/>
    </source>
</evidence>
<gene>
    <name evidence="2" type="ORF">UY82_C0062G0008</name>
</gene>
<dbReference type="Proteomes" id="UP000033865">
    <property type="component" value="Unassembled WGS sequence"/>
</dbReference>